<dbReference type="PANTHER" id="PTHR44068">
    <property type="entry name" value="ZGC:194242"/>
    <property type="match status" value="1"/>
</dbReference>
<dbReference type="SUPFAM" id="SSF53335">
    <property type="entry name" value="S-adenosyl-L-methionine-dependent methyltransferases"/>
    <property type="match status" value="1"/>
</dbReference>
<gene>
    <name evidence="3" type="ORF">UABAM_02841</name>
</gene>
<evidence type="ECO:0000256" key="1">
    <source>
        <dbReference type="ARBA" id="ARBA00022679"/>
    </source>
</evidence>
<dbReference type="AlphaFoldDB" id="A0A5S9INV4"/>
<name>A0A5S9INV4_UABAM</name>
<dbReference type="Pfam" id="PF08241">
    <property type="entry name" value="Methyltransf_11"/>
    <property type="match status" value="1"/>
</dbReference>
<dbReference type="GO" id="GO:0032259">
    <property type="term" value="P:methylation"/>
    <property type="evidence" value="ECO:0007669"/>
    <property type="project" value="UniProtKB-KW"/>
</dbReference>
<dbReference type="InterPro" id="IPR050447">
    <property type="entry name" value="Erg6_SMT_methyltransf"/>
</dbReference>
<evidence type="ECO:0000313" key="3">
    <source>
        <dbReference type="EMBL" id="BBM84480.1"/>
    </source>
</evidence>
<proteinExistence type="predicted"/>
<dbReference type="Gene3D" id="3.40.50.150">
    <property type="entry name" value="Vaccinia Virus protein VP39"/>
    <property type="match status" value="1"/>
</dbReference>
<dbReference type="GO" id="GO:0008757">
    <property type="term" value="F:S-adenosylmethionine-dependent methyltransferase activity"/>
    <property type="evidence" value="ECO:0007669"/>
    <property type="project" value="InterPro"/>
</dbReference>
<dbReference type="OrthoDB" id="278023at2"/>
<dbReference type="EMBL" id="AP019860">
    <property type="protein sequence ID" value="BBM84480.1"/>
    <property type="molecule type" value="Genomic_DNA"/>
</dbReference>
<organism evidence="3 4">
    <name type="scientific">Uabimicrobium amorphum</name>
    <dbReference type="NCBI Taxonomy" id="2596890"/>
    <lineage>
        <taxon>Bacteria</taxon>
        <taxon>Pseudomonadati</taxon>
        <taxon>Planctomycetota</taxon>
        <taxon>Candidatus Uabimicrobiia</taxon>
        <taxon>Candidatus Uabimicrobiales</taxon>
        <taxon>Candidatus Uabimicrobiaceae</taxon>
        <taxon>Candidatus Uabimicrobium</taxon>
    </lineage>
</organism>
<dbReference type="KEGG" id="uam:UABAM_02841"/>
<dbReference type="RefSeq" id="WP_151968633.1">
    <property type="nucleotide sequence ID" value="NZ_AP019860.1"/>
</dbReference>
<evidence type="ECO:0000313" key="4">
    <source>
        <dbReference type="Proteomes" id="UP000326354"/>
    </source>
</evidence>
<keyword evidence="1 3" id="KW-0808">Transferase</keyword>
<dbReference type="InterPro" id="IPR013216">
    <property type="entry name" value="Methyltransf_11"/>
</dbReference>
<sequence length="281" mass="32543">MFPRAIELNSQTIKVKKYYENTDTSYQSWGNNNAYAMHYGYYDSKVQNHIDSLVEINQQISRTAKLKKGSKILDAGCGVGASSFWLARQFSCKVTGISIADHQVRKAKSTAKREGLQKLTEFQVQDFNQLSFPDNSFDVVWAQESYCHSENMTLTIKEANRVLKVGGLLIVADCFLVNNFIPSWQKMYLNFWMNGWAIPKLETAGSFYKTLTKNNFRVERKRDITSNIIPSSQEIYSRAIENQKEKRNHIQVQHTNSCIYQKKCLDLNLWKYLIFISKKLP</sequence>
<keyword evidence="4" id="KW-1185">Reference proteome</keyword>
<accession>A0A5S9INV4</accession>
<feature type="domain" description="Methyltransferase type 11" evidence="2">
    <location>
        <begin position="73"/>
        <end position="171"/>
    </location>
</feature>
<dbReference type="CDD" id="cd02440">
    <property type="entry name" value="AdoMet_MTases"/>
    <property type="match status" value="1"/>
</dbReference>
<dbReference type="InterPro" id="IPR029063">
    <property type="entry name" value="SAM-dependent_MTases_sf"/>
</dbReference>
<dbReference type="Proteomes" id="UP000326354">
    <property type="component" value="Chromosome"/>
</dbReference>
<reference evidence="3 4" key="1">
    <citation type="submission" date="2019-08" db="EMBL/GenBank/DDBJ databases">
        <title>Complete genome sequence of Candidatus Uab amorphum.</title>
        <authorList>
            <person name="Shiratori T."/>
            <person name="Suzuki S."/>
            <person name="Kakizawa Y."/>
            <person name="Ishida K."/>
        </authorList>
    </citation>
    <scope>NUCLEOTIDE SEQUENCE [LARGE SCALE GENOMIC DNA]</scope>
    <source>
        <strain evidence="3 4">SRT547</strain>
    </source>
</reference>
<evidence type="ECO:0000259" key="2">
    <source>
        <dbReference type="Pfam" id="PF08241"/>
    </source>
</evidence>
<dbReference type="PANTHER" id="PTHR44068:SF11">
    <property type="entry name" value="GERANYL DIPHOSPHATE 2-C-METHYLTRANSFERASE"/>
    <property type="match status" value="1"/>
</dbReference>
<protein>
    <submittedName>
        <fullName evidence="3">Type 11 methyltransferase</fullName>
    </submittedName>
</protein>
<keyword evidence="3" id="KW-0489">Methyltransferase</keyword>